<dbReference type="AlphaFoldDB" id="A0A8H7MMP7"/>
<evidence type="ECO:0000259" key="1">
    <source>
        <dbReference type="Pfam" id="PF13013"/>
    </source>
</evidence>
<dbReference type="InterPro" id="IPR038883">
    <property type="entry name" value="AN11006-like"/>
</dbReference>
<name>A0A8H7MMP7_9PLEO</name>
<dbReference type="EMBL" id="RZGK01000003">
    <property type="protein sequence ID" value="KAF9700372.1"/>
    <property type="molecule type" value="Genomic_DNA"/>
</dbReference>
<reference evidence="2" key="1">
    <citation type="submission" date="2018-12" db="EMBL/GenBank/DDBJ databases">
        <authorList>
            <person name="Syme R.A."/>
            <person name="Farfan-Caceres L."/>
            <person name="Lichtenzveig J."/>
        </authorList>
    </citation>
    <scope>NUCLEOTIDE SEQUENCE</scope>
    <source>
        <strain evidence="2">Al4</strain>
    </source>
</reference>
<organism evidence="2 3">
    <name type="scientific">Ascochyta lentis</name>
    <dbReference type="NCBI Taxonomy" id="205686"/>
    <lineage>
        <taxon>Eukaryota</taxon>
        <taxon>Fungi</taxon>
        <taxon>Dikarya</taxon>
        <taxon>Ascomycota</taxon>
        <taxon>Pezizomycotina</taxon>
        <taxon>Dothideomycetes</taxon>
        <taxon>Pleosporomycetidae</taxon>
        <taxon>Pleosporales</taxon>
        <taxon>Pleosporineae</taxon>
        <taxon>Didymellaceae</taxon>
        <taxon>Ascochyta</taxon>
    </lineage>
</organism>
<reference evidence="2" key="2">
    <citation type="submission" date="2020-09" db="EMBL/GenBank/DDBJ databases">
        <title>Reference genome assembly for Australian Ascochyta lentis isolate Al4.</title>
        <authorList>
            <person name="Lee R.C."/>
            <person name="Farfan-Caceres L.M."/>
            <person name="Debler J.W."/>
            <person name="Williams A.H."/>
            <person name="Henares B.M."/>
        </authorList>
    </citation>
    <scope>NUCLEOTIDE SEQUENCE</scope>
    <source>
        <strain evidence="2">Al4</strain>
    </source>
</reference>
<feature type="domain" description="F-box" evidence="1">
    <location>
        <begin position="9"/>
        <end position="100"/>
    </location>
</feature>
<gene>
    <name evidence="2" type="ORF">EKO04_002053</name>
</gene>
<dbReference type="Proteomes" id="UP000651452">
    <property type="component" value="Unassembled WGS sequence"/>
</dbReference>
<proteinExistence type="predicted"/>
<evidence type="ECO:0000313" key="2">
    <source>
        <dbReference type="EMBL" id="KAF9700372.1"/>
    </source>
</evidence>
<dbReference type="Pfam" id="PF13013">
    <property type="entry name" value="F-box-like_2"/>
    <property type="match status" value="1"/>
</dbReference>
<sequence>MSPSPVLSTTWAPSNKENAQHLSILDLPQELRDLIYSYTFHVHGAIMPYGNNPSPMDYTLRAFIVRHKTHGENRRISVYKHISIGLLQTCRQLHAECAPVLYGDNIFRVGVNSFNDLALAYHQLIRHVTFSTDAGDDMFDTNNVGPVSHSWKSYFWPQVVDSAQKMVLQFPNIKSLTVLVRIMERSTRWRPAFFIMDGGSAESRVERAAEWMRERCELEDDRLRDCLHLELDMPLPGNYIVPHSSKGAKVRLLEQEEWDRAEFGHAFELMKVLD</sequence>
<comment type="caution">
    <text evidence="2">The sequence shown here is derived from an EMBL/GenBank/DDBJ whole genome shotgun (WGS) entry which is preliminary data.</text>
</comment>
<dbReference type="InterPro" id="IPR001810">
    <property type="entry name" value="F-box_dom"/>
</dbReference>
<dbReference type="PANTHER" id="PTHR42085:SF1">
    <property type="entry name" value="F-BOX DOMAIN-CONTAINING PROTEIN"/>
    <property type="match status" value="1"/>
</dbReference>
<accession>A0A8H7MMP7</accession>
<keyword evidence="3" id="KW-1185">Reference proteome</keyword>
<protein>
    <recommendedName>
        <fullName evidence="1">F-box domain-containing protein</fullName>
    </recommendedName>
</protein>
<evidence type="ECO:0000313" key="3">
    <source>
        <dbReference type="Proteomes" id="UP000651452"/>
    </source>
</evidence>
<dbReference type="PANTHER" id="PTHR42085">
    <property type="entry name" value="F-BOX DOMAIN-CONTAINING PROTEIN"/>
    <property type="match status" value="1"/>
</dbReference>
<dbReference type="OrthoDB" id="5272396at2759"/>